<proteinExistence type="predicted"/>
<organism evidence="1 2">
    <name type="scientific">Sphingobium yanoikuyae</name>
    <name type="common">Sphingomonas yanoikuyae</name>
    <dbReference type="NCBI Taxonomy" id="13690"/>
    <lineage>
        <taxon>Bacteria</taxon>
        <taxon>Pseudomonadati</taxon>
        <taxon>Pseudomonadota</taxon>
        <taxon>Alphaproteobacteria</taxon>
        <taxon>Sphingomonadales</taxon>
        <taxon>Sphingomonadaceae</taxon>
        <taxon>Sphingobium</taxon>
    </lineage>
</organism>
<protein>
    <submittedName>
        <fullName evidence="1">Uncharacterized protein</fullName>
    </submittedName>
</protein>
<sequence length="133" mass="14399">MAISRDLFAARNRAFDTVLELDYPGGELPLAGASISLQVRLYAGAAGAPIFEQTDITFSDAAIEDEAGWRRLTVEPSIPRADLEADTVPTGLNKPEIGEADRFEYEITLTYADAAQDTLWAGGFYLEPGVDLT</sequence>
<dbReference type="AlphaFoldDB" id="A0A6M4G0W0"/>
<reference evidence="1 2" key="1">
    <citation type="submission" date="2020-04" db="EMBL/GenBank/DDBJ databases">
        <title>The Whole Genome Analysis of High salt-tolerant Sphingobium yanoikuyae YC-XJ2 with Aryl organophosphorus flame retardants (aryl-OPFRs)-degrading capacity and characteristics of Related phosphotriesterase.</title>
        <authorList>
            <person name="Li X."/>
        </authorList>
    </citation>
    <scope>NUCLEOTIDE SEQUENCE [LARGE SCALE GENOMIC DNA]</scope>
    <source>
        <strain evidence="1 2">YC-XJ2</strain>
    </source>
</reference>
<evidence type="ECO:0000313" key="2">
    <source>
        <dbReference type="Proteomes" id="UP000502611"/>
    </source>
</evidence>
<accession>A0A6M4G0W0</accession>
<dbReference type="EMBL" id="CP053021">
    <property type="protein sequence ID" value="QJR00871.1"/>
    <property type="molecule type" value="Genomic_DNA"/>
</dbReference>
<evidence type="ECO:0000313" key="1">
    <source>
        <dbReference type="EMBL" id="QJR00871.1"/>
    </source>
</evidence>
<dbReference type="Proteomes" id="UP000502611">
    <property type="component" value="Chromosome"/>
</dbReference>
<gene>
    <name evidence="1" type="ORF">HH800_00865</name>
</gene>
<name>A0A6M4G0W0_SPHYA</name>
<dbReference type="RefSeq" id="WP_169859908.1">
    <property type="nucleotide sequence ID" value="NZ_CP053021.1"/>
</dbReference>